<proteinExistence type="predicted"/>
<feature type="non-terminal residue" evidence="2">
    <location>
        <position position="251"/>
    </location>
</feature>
<evidence type="ECO:0000313" key="2">
    <source>
        <dbReference type="EMBL" id="KAK4096333.1"/>
    </source>
</evidence>
<sequence length="251" mass="27816">MRSKGSSKTSNLKTNENVNEPGDAPSLPFLHTRRPRLLTPTSCQQSPATLGTLARLPPELRRRILMAAFGDRTLHLDMHFAPPRRASASDHLTPDLGAGSAPAHGFGVSPLSPYYFPADDAPPAWRWTSCVCHRMMPPGSRWEQRSLAKGYPVYRYPHTDDCLRGEAFYCALWPPEKIAAPGKCTVGAMGWLLACRQAYLEGIDVLYSTNTYFIESEVLLSNLVCPDPGSFQDRRHLIPPERLASIASLEL</sequence>
<evidence type="ECO:0000256" key="1">
    <source>
        <dbReference type="SAM" id="MobiDB-lite"/>
    </source>
</evidence>
<dbReference type="PANTHER" id="PTHR38790:SF4">
    <property type="entry name" value="2EXR DOMAIN-CONTAINING PROTEIN"/>
    <property type="match status" value="1"/>
</dbReference>
<dbReference type="AlphaFoldDB" id="A0AAN6PRE2"/>
<keyword evidence="3" id="KW-1185">Reference proteome</keyword>
<evidence type="ECO:0000313" key="3">
    <source>
        <dbReference type="Proteomes" id="UP001305647"/>
    </source>
</evidence>
<dbReference type="Proteomes" id="UP001305647">
    <property type="component" value="Unassembled WGS sequence"/>
</dbReference>
<feature type="region of interest" description="Disordered" evidence="1">
    <location>
        <begin position="1"/>
        <end position="30"/>
    </location>
</feature>
<reference evidence="2" key="2">
    <citation type="submission" date="2023-05" db="EMBL/GenBank/DDBJ databases">
        <authorList>
            <consortium name="Lawrence Berkeley National Laboratory"/>
            <person name="Steindorff A."/>
            <person name="Hensen N."/>
            <person name="Bonometti L."/>
            <person name="Westerberg I."/>
            <person name="Brannstrom I.O."/>
            <person name="Guillou S."/>
            <person name="Cros-Aarteil S."/>
            <person name="Calhoun S."/>
            <person name="Haridas S."/>
            <person name="Kuo A."/>
            <person name="Mondo S."/>
            <person name="Pangilinan J."/>
            <person name="Riley R."/>
            <person name="Labutti K."/>
            <person name="Andreopoulos B."/>
            <person name="Lipzen A."/>
            <person name="Chen C."/>
            <person name="Yanf M."/>
            <person name="Daum C."/>
            <person name="Ng V."/>
            <person name="Clum A."/>
            <person name="Ohm R."/>
            <person name="Martin F."/>
            <person name="Silar P."/>
            <person name="Natvig D."/>
            <person name="Lalanne C."/>
            <person name="Gautier V."/>
            <person name="Ament-Velasquez S.L."/>
            <person name="Kruys A."/>
            <person name="Hutchinson M.I."/>
            <person name="Powell A.J."/>
            <person name="Barry K."/>
            <person name="Miller A.N."/>
            <person name="Grigoriev I.V."/>
            <person name="Debuchy R."/>
            <person name="Gladieux P."/>
            <person name="Thoren M.H."/>
            <person name="Johannesson H."/>
        </authorList>
    </citation>
    <scope>NUCLEOTIDE SEQUENCE</scope>
    <source>
        <strain evidence="2">CBS 757.83</strain>
    </source>
</reference>
<name>A0AAN6PRE2_9PEZI</name>
<protein>
    <submittedName>
        <fullName evidence="2">Uncharacterized protein</fullName>
    </submittedName>
</protein>
<reference evidence="2" key="1">
    <citation type="journal article" date="2023" name="Mol. Phylogenet. Evol.">
        <title>Genome-scale phylogeny and comparative genomics of the fungal order Sordariales.</title>
        <authorList>
            <person name="Hensen N."/>
            <person name="Bonometti L."/>
            <person name="Westerberg I."/>
            <person name="Brannstrom I.O."/>
            <person name="Guillou S."/>
            <person name="Cros-Aarteil S."/>
            <person name="Calhoun S."/>
            <person name="Haridas S."/>
            <person name="Kuo A."/>
            <person name="Mondo S."/>
            <person name="Pangilinan J."/>
            <person name="Riley R."/>
            <person name="LaButti K."/>
            <person name="Andreopoulos B."/>
            <person name="Lipzen A."/>
            <person name="Chen C."/>
            <person name="Yan M."/>
            <person name="Daum C."/>
            <person name="Ng V."/>
            <person name="Clum A."/>
            <person name="Steindorff A."/>
            <person name="Ohm R.A."/>
            <person name="Martin F."/>
            <person name="Silar P."/>
            <person name="Natvig D.O."/>
            <person name="Lalanne C."/>
            <person name="Gautier V."/>
            <person name="Ament-Velasquez S.L."/>
            <person name="Kruys A."/>
            <person name="Hutchinson M.I."/>
            <person name="Powell A.J."/>
            <person name="Barry K."/>
            <person name="Miller A.N."/>
            <person name="Grigoriev I.V."/>
            <person name="Debuchy R."/>
            <person name="Gladieux P."/>
            <person name="Hiltunen Thoren M."/>
            <person name="Johannesson H."/>
        </authorList>
    </citation>
    <scope>NUCLEOTIDE SEQUENCE</scope>
    <source>
        <strain evidence="2">CBS 757.83</strain>
    </source>
</reference>
<organism evidence="2 3">
    <name type="scientific">Parathielavia hyrcaniae</name>
    <dbReference type="NCBI Taxonomy" id="113614"/>
    <lineage>
        <taxon>Eukaryota</taxon>
        <taxon>Fungi</taxon>
        <taxon>Dikarya</taxon>
        <taxon>Ascomycota</taxon>
        <taxon>Pezizomycotina</taxon>
        <taxon>Sordariomycetes</taxon>
        <taxon>Sordariomycetidae</taxon>
        <taxon>Sordariales</taxon>
        <taxon>Chaetomiaceae</taxon>
        <taxon>Parathielavia</taxon>
    </lineage>
</organism>
<gene>
    <name evidence="2" type="ORF">N658DRAFT_436323</name>
</gene>
<feature type="compositionally biased region" description="Polar residues" evidence="1">
    <location>
        <begin position="1"/>
        <end position="18"/>
    </location>
</feature>
<comment type="caution">
    <text evidence="2">The sequence shown here is derived from an EMBL/GenBank/DDBJ whole genome shotgun (WGS) entry which is preliminary data.</text>
</comment>
<dbReference type="PANTHER" id="PTHR38790">
    <property type="entry name" value="2EXR DOMAIN-CONTAINING PROTEIN-RELATED"/>
    <property type="match status" value="1"/>
</dbReference>
<dbReference type="EMBL" id="MU863720">
    <property type="protein sequence ID" value="KAK4096333.1"/>
    <property type="molecule type" value="Genomic_DNA"/>
</dbReference>
<accession>A0AAN6PRE2</accession>